<dbReference type="Pfam" id="PF00561">
    <property type="entry name" value="Abhydrolase_1"/>
    <property type="match status" value="1"/>
</dbReference>
<dbReference type="RefSeq" id="WP_101522364.1">
    <property type="nucleotide sequence ID" value="NZ_PKLZ01000012.1"/>
</dbReference>
<comment type="caution">
    <text evidence="2">The sequence shown here is derived from an EMBL/GenBank/DDBJ whole genome shotgun (WGS) entry which is preliminary data.</text>
</comment>
<dbReference type="InterPro" id="IPR000639">
    <property type="entry name" value="Epox_hydrolase-like"/>
</dbReference>
<dbReference type="Gene3D" id="3.40.50.1820">
    <property type="entry name" value="alpha/beta hydrolase"/>
    <property type="match status" value="1"/>
</dbReference>
<dbReference type="EMBL" id="PKLZ01000012">
    <property type="protein sequence ID" value="PLW81565.1"/>
    <property type="molecule type" value="Genomic_DNA"/>
</dbReference>
<gene>
    <name evidence="2" type="ORF">CWI75_15155</name>
</gene>
<dbReference type="PANTHER" id="PTHR43194">
    <property type="entry name" value="HYDROLASE ALPHA/BETA FOLD FAMILY"/>
    <property type="match status" value="1"/>
</dbReference>
<protein>
    <submittedName>
        <fullName evidence="2">Alpha/beta hydrolase</fullName>
    </submittedName>
</protein>
<name>A0A2N5XZJ7_9GAMM</name>
<dbReference type="PROSITE" id="PS51257">
    <property type="entry name" value="PROKAR_LIPOPROTEIN"/>
    <property type="match status" value="1"/>
</dbReference>
<feature type="domain" description="AB hydrolase-1" evidence="1">
    <location>
        <begin position="23"/>
        <end position="251"/>
    </location>
</feature>
<keyword evidence="3" id="KW-1185">Reference proteome</keyword>
<dbReference type="Proteomes" id="UP000234845">
    <property type="component" value="Unassembled WGS sequence"/>
</dbReference>
<dbReference type="InterPro" id="IPR050228">
    <property type="entry name" value="Carboxylesterase_BioH"/>
</dbReference>
<dbReference type="AlphaFoldDB" id="A0A2N5XZJ7"/>
<dbReference type="InterPro" id="IPR029058">
    <property type="entry name" value="AB_hydrolase_fold"/>
</dbReference>
<dbReference type="PANTHER" id="PTHR43194:SF2">
    <property type="entry name" value="PEROXISOMAL MEMBRANE PROTEIN LPX1"/>
    <property type="match status" value="1"/>
</dbReference>
<proteinExistence type="predicted"/>
<dbReference type="InterPro" id="IPR000073">
    <property type="entry name" value="AB_hydrolase_1"/>
</dbReference>
<reference evidence="3" key="1">
    <citation type="submission" date="2017-11" db="EMBL/GenBank/DDBJ databases">
        <title>The draft genome sequence of Chromatocurvus sp. F02.</title>
        <authorList>
            <person name="Du Z.-J."/>
            <person name="Chang Y.-Q."/>
        </authorList>
    </citation>
    <scope>NUCLEOTIDE SEQUENCE [LARGE SCALE GENOMIC DNA]</scope>
    <source>
        <strain evidence="3">F02</strain>
    </source>
</reference>
<evidence type="ECO:0000259" key="1">
    <source>
        <dbReference type="Pfam" id="PF00561"/>
    </source>
</evidence>
<sequence>MALLKTDCAKNVYYEDYGSGSTAVLLIHGWGMSCRAWDNTLPALLAAGKRVVLIDHRGCGQSDKDFADMGILAIAGDVVRLVGELGLESVVLNGWSLGGAVAVEAADQLGERCSGLVLTCGASPIYVQKPDFPAGGTAEDMAGTLAALTADRVSFLAGLAQAVCAKDVGEPIERWMWQVFCSASPMASASLAQLAPLDQRAQLAALSMPILSFVGSADVFVDPEICRWVGQNNANARVVEYEGVGHAPFIEVSEDYNRDLLSFLADNA</sequence>
<dbReference type="SUPFAM" id="SSF53474">
    <property type="entry name" value="alpha/beta-Hydrolases"/>
    <property type="match status" value="1"/>
</dbReference>
<dbReference type="GO" id="GO:0016787">
    <property type="term" value="F:hydrolase activity"/>
    <property type="evidence" value="ECO:0007669"/>
    <property type="project" value="UniProtKB-KW"/>
</dbReference>
<accession>A0A2N5XZJ7</accession>
<dbReference type="OrthoDB" id="8680283at2"/>
<organism evidence="2 3">
    <name type="scientific">Kineobactrum sediminis</name>
    <dbReference type="NCBI Taxonomy" id="1905677"/>
    <lineage>
        <taxon>Bacteria</taxon>
        <taxon>Pseudomonadati</taxon>
        <taxon>Pseudomonadota</taxon>
        <taxon>Gammaproteobacteria</taxon>
        <taxon>Cellvibrionales</taxon>
        <taxon>Halieaceae</taxon>
        <taxon>Kineobactrum</taxon>
    </lineage>
</organism>
<dbReference type="PRINTS" id="PR00412">
    <property type="entry name" value="EPOXHYDRLASE"/>
</dbReference>
<evidence type="ECO:0000313" key="2">
    <source>
        <dbReference type="EMBL" id="PLW81565.1"/>
    </source>
</evidence>
<keyword evidence="2" id="KW-0378">Hydrolase</keyword>
<evidence type="ECO:0000313" key="3">
    <source>
        <dbReference type="Proteomes" id="UP000234845"/>
    </source>
</evidence>